<organism evidence="1 2">
    <name type="scientific">Erythrobacter dokdonensis DSW-74</name>
    <dbReference type="NCBI Taxonomy" id="1300349"/>
    <lineage>
        <taxon>Bacteria</taxon>
        <taxon>Pseudomonadati</taxon>
        <taxon>Pseudomonadota</taxon>
        <taxon>Alphaproteobacteria</taxon>
        <taxon>Sphingomonadales</taxon>
        <taxon>Erythrobacteraceae</taxon>
        <taxon>Erythrobacter/Porphyrobacter group</taxon>
        <taxon>Erythrobacter</taxon>
    </lineage>
</organism>
<name>A0A1A7BI37_9SPHN</name>
<reference evidence="1 2" key="1">
    <citation type="submission" date="2016-06" db="EMBL/GenBank/DDBJ databases">
        <title>Genome sequence of Porphyrobacter dokdonensis DSW-74.</title>
        <authorList>
            <person name="Kim J.F."/>
            <person name="Song J.Y."/>
        </authorList>
    </citation>
    <scope>NUCLEOTIDE SEQUENCE [LARGE SCALE GENOMIC DNA]</scope>
    <source>
        <strain evidence="1 2">DSW-74</strain>
    </source>
</reference>
<evidence type="ECO:0000313" key="2">
    <source>
        <dbReference type="Proteomes" id="UP000092484"/>
    </source>
</evidence>
<comment type="caution">
    <text evidence="1">The sequence shown here is derived from an EMBL/GenBank/DDBJ whole genome shotgun (WGS) entry which is preliminary data.</text>
</comment>
<gene>
    <name evidence="1" type="ORF">I603_0819</name>
</gene>
<protein>
    <submittedName>
        <fullName evidence="1">Uncharacterized protein</fullName>
    </submittedName>
</protein>
<dbReference type="AlphaFoldDB" id="A0A1A7BI37"/>
<proteinExistence type="predicted"/>
<evidence type="ECO:0000313" key="1">
    <source>
        <dbReference type="EMBL" id="OBV11376.1"/>
    </source>
</evidence>
<dbReference type="EMBL" id="LZYB01000002">
    <property type="protein sequence ID" value="OBV11376.1"/>
    <property type="molecule type" value="Genomic_DNA"/>
</dbReference>
<dbReference type="RefSeq" id="WP_068862564.1">
    <property type="nucleotide sequence ID" value="NZ_LZYB01000002.1"/>
</dbReference>
<sequence>MTRALLRSPENMMGAFRLFWQARNEVLTQGLITDNWGGIYSCTRIADIMAAWAKYPDIQLLSYKMHPDAEISAAAYEWRENGYASGMPRNEIMKNLRLEHVLPQREMTLHIGAMVDDGKNDEQIFDWIRTHYRVVVLTVQETLELNRRNRSRICPNRMDGIEMRSTERL</sequence>
<accession>A0A1A7BI37</accession>
<dbReference type="STRING" id="1300349.I603_0819"/>
<dbReference type="Proteomes" id="UP000092484">
    <property type="component" value="Unassembled WGS sequence"/>
</dbReference>
<keyword evidence="2" id="KW-1185">Reference proteome</keyword>